<proteinExistence type="predicted"/>
<reference evidence="3 4" key="2">
    <citation type="journal article" date="2021" name="Int. J. Food Microbiol.">
        <title>Safety demonstration of a microbial species for use in the food chain: Weissella confusa.</title>
        <authorList>
            <person name="Bourdichon F."/>
            <person name="Patrone V."/>
            <person name="Fontana A."/>
            <person name="Milani G."/>
            <person name="Morelli L."/>
        </authorList>
    </citation>
    <scope>NUCLEOTIDE SEQUENCE [LARGE SCALE GENOMIC DNA]</scope>
    <source>
        <strain evidence="2">CCUG 30943</strain>
        <strain evidence="3 4">CCUG 43002</strain>
    </source>
</reference>
<evidence type="ECO:0000256" key="1">
    <source>
        <dbReference type="SAM" id="Phobius"/>
    </source>
</evidence>
<gene>
    <name evidence="3" type="ORF">HAU20_03790</name>
    <name evidence="2" type="ORF">HAU43_10420</name>
</gene>
<keyword evidence="1" id="KW-0812">Transmembrane</keyword>
<dbReference type="AlphaFoldDB" id="A0A4Z0RJM9"/>
<organism evidence="3 4">
    <name type="scientific">Weissella confusa</name>
    <name type="common">Lactobacillus confusus</name>
    <dbReference type="NCBI Taxonomy" id="1583"/>
    <lineage>
        <taxon>Bacteria</taxon>
        <taxon>Bacillati</taxon>
        <taxon>Bacillota</taxon>
        <taxon>Bacilli</taxon>
        <taxon>Lactobacillales</taxon>
        <taxon>Lactobacillaceae</taxon>
        <taxon>Weissella</taxon>
    </lineage>
</organism>
<sequence length="123" mass="12879">MDSKKLKNLAKVNGIVGLGGGIFLLFATPITVSATLNQSMMVANLAVSAFFMIKVAILVLGIVGVVKFKKSPVVSYSPSVLMMVGGSIAIIPLLEWIGGIFAIIGGSLFLSSIKKFDSVESED</sequence>
<dbReference type="RefSeq" id="WP_135411232.1">
    <property type="nucleotide sequence ID" value="NZ_JAAOCP010000004.1"/>
</dbReference>
<dbReference type="Proteomes" id="UP000808038">
    <property type="component" value="Unassembled WGS sequence"/>
</dbReference>
<protein>
    <recommendedName>
        <fullName evidence="5">Prophage Lp1 protein 6</fullName>
    </recommendedName>
</protein>
<keyword evidence="4" id="KW-1185">Reference proteome</keyword>
<feature type="transmembrane region" description="Helical" evidence="1">
    <location>
        <begin position="42"/>
        <end position="66"/>
    </location>
</feature>
<evidence type="ECO:0000313" key="3">
    <source>
        <dbReference type="EMBL" id="MBJ7638506.1"/>
    </source>
</evidence>
<keyword evidence="1" id="KW-1133">Transmembrane helix</keyword>
<reference evidence="3" key="1">
    <citation type="submission" date="2020-02" db="EMBL/GenBank/DDBJ databases">
        <authorList>
            <person name="Fontana A."/>
            <person name="Patrone V."/>
            <person name="Morelli L."/>
        </authorList>
    </citation>
    <scope>NUCLEOTIDE SEQUENCE</scope>
    <source>
        <strain evidence="2">CCUG 30943</strain>
        <strain evidence="3">CCUG 43002</strain>
    </source>
</reference>
<dbReference type="EMBL" id="JAAOCP010000004">
    <property type="protein sequence ID" value="MBJ7638506.1"/>
    <property type="molecule type" value="Genomic_DNA"/>
</dbReference>
<feature type="transmembrane region" description="Helical" evidence="1">
    <location>
        <begin position="96"/>
        <end position="113"/>
    </location>
</feature>
<name>A0A4Z0RJM9_WEICO</name>
<evidence type="ECO:0008006" key="5">
    <source>
        <dbReference type="Google" id="ProtNLM"/>
    </source>
</evidence>
<evidence type="ECO:0000313" key="2">
    <source>
        <dbReference type="EMBL" id="MBJ7633493.1"/>
    </source>
</evidence>
<keyword evidence="1" id="KW-0472">Membrane</keyword>
<accession>A0A4Z0RJM9</accession>
<dbReference type="Proteomes" id="UP000728106">
    <property type="component" value="Unassembled WGS sequence"/>
</dbReference>
<feature type="transmembrane region" description="Helical" evidence="1">
    <location>
        <begin position="12"/>
        <end position="36"/>
    </location>
</feature>
<dbReference type="EMBL" id="JAAOCX010000018">
    <property type="protein sequence ID" value="MBJ7633493.1"/>
    <property type="molecule type" value="Genomic_DNA"/>
</dbReference>
<evidence type="ECO:0000313" key="4">
    <source>
        <dbReference type="Proteomes" id="UP000728106"/>
    </source>
</evidence>
<comment type="caution">
    <text evidence="3">The sequence shown here is derived from an EMBL/GenBank/DDBJ whole genome shotgun (WGS) entry which is preliminary data.</text>
</comment>